<dbReference type="EMBL" id="JAAPAO010000017">
    <property type="protein sequence ID" value="KAF4677259.1"/>
    <property type="molecule type" value="Genomic_DNA"/>
</dbReference>
<evidence type="ECO:0000256" key="2">
    <source>
        <dbReference type="PROSITE-ProRule" id="PRU00339"/>
    </source>
</evidence>
<gene>
    <name evidence="4" type="ORF">FOL47_002498</name>
</gene>
<dbReference type="PROSITE" id="PS50005">
    <property type="entry name" value="TPR"/>
    <property type="match status" value="1"/>
</dbReference>
<comment type="caution">
    <text evidence="4">The sequence shown here is derived from an EMBL/GenBank/DDBJ whole genome shotgun (WGS) entry which is preliminary data.</text>
</comment>
<protein>
    <recommendedName>
        <fullName evidence="6">RNA polymerase II-associated protein 3</fullName>
    </recommendedName>
</protein>
<name>A0A7J6N048_PERCH</name>
<evidence type="ECO:0000256" key="3">
    <source>
        <dbReference type="SAM" id="MobiDB-lite"/>
    </source>
</evidence>
<dbReference type="SMART" id="SM00028">
    <property type="entry name" value="TPR"/>
    <property type="match status" value="3"/>
</dbReference>
<dbReference type="PANTHER" id="PTHR46423">
    <property type="entry name" value="RNA POLYMERASE II-ASSOCIATED PROTEIN 3"/>
    <property type="match status" value="1"/>
</dbReference>
<dbReference type="SUPFAM" id="SSF48452">
    <property type="entry name" value="TPR-like"/>
    <property type="match status" value="1"/>
</dbReference>
<keyword evidence="5" id="KW-1185">Reference proteome</keyword>
<dbReference type="InterPro" id="IPR051966">
    <property type="entry name" value="RPAP3"/>
</dbReference>
<dbReference type="Proteomes" id="UP000591131">
    <property type="component" value="Unassembled WGS sequence"/>
</dbReference>
<feature type="repeat" description="TPR" evidence="2">
    <location>
        <begin position="291"/>
        <end position="324"/>
    </location>
</feature>
<evidence type="ECO:0000313" key="5">
    <source>
        <dbReference type="Proteomes" id="UP000591131"/>
    </source>
</evidence>
<evidence type="ECO:0000256" key="1">
    <source>
        <dbReference type="ARBA" id="ARBA00022803"/>
    </source>
</evidence>
<dbReference type="PANTHER" id="PTHR46423:SF1">
    <property type="entry name" value="RNA POLYMERASE II-ASSOCIATED PROTEIN 3"/>
    <property type="match status" value="1"/>
</dbReference>
<dbReference type="InterPro" id="IPR019734">
    <property type="entry name" value="TPR_rpt"/>
</dbReference>
<sequence>MTATVSDSLGCSNARENLADIKMEDIDFEAVEECRSAAKLARYITLLEADGGYFKELLNKAKEKLMKIDRKAHYKLYPNSVKASPEEITSANSTVLAWEQELKSVDKEAKHRASEASTALKRTCPIREVLMQNRLEEADGSVSGEEAAKRKSENPYARDMTAMKDYYTAWDRFDVEAACDAVEESKTENGKLEKVDAAEVTYEQDWSAERVAGMSSAERAAVCESEKIKGNECFTSGDLTEAELHYSTAIRLCPDISVVWSNRALVRLKLRRPKDALEDAQRAIALDRKNVKAFHRRGKARTELGYLDDAVKDFQIALKLLTESGAEEGMIAKVNADLATTRRKLMAEQREKTEEENEEKNEPKIQEIFDEPPVNSCEEDRTANFKRIAVDLDDEESDVEERTAQGNSTVSSRWKKIEVLDDSSDED</sequence>
<dbReference type="GO" id="GO:0101031">
    <property type="term" value="C:protein folding chaperone complex"/>
    <property type="evidence" value="ECO:0007669"/>
    <property type="project" value="TreeGrafter"/>
</dbReference>
<keyword evidence="1 2" id="KW-0802">TPR repeat</keyword>
<dbReference type="Gene3D" id="1.25.40.10">
    <property type="entry name" value="Tetratricopeptide repeat domain"/>
    <property type="match status" value="1"/>
</dbReference>
<feature type="region of interest" description="Disordered" evidence="3">
    <location>
        <begin position="348"/>
        <end position="381"/>
    </location>
</feature>
<accession>A0A7J6N048</accession>
<reference evidence="4 5" key="1">
    <citation type="submission" date="2020-04" db="EMBL/GenBank/DDBJ databases">
        <title>Perkinsus chesapeaki whole genome sequence.</title>
        <authorList>
            <person name="Bogema D.R."/>
        </authorList>
    </citation>
    <scope>NUCLEOTIDE SEQUENCE [LARGE SCALE GENOMIC DNA]</scope>
    <source>
        <strain evidence="4">ATCC PRA-425</strain>
    </source>
</reference>
<organism evidence="4 5">
    <name type="scientific">Perkinsus chesapeaki</name>
    <name type="common">Clam parasite</name>
    <name type="synonym">Perkinsus andrewsi</name>
    <dbReference type="NCBI Taxonomy" id="330153"/>
    <lineage>
        <taxon>Eukaryota</taxon>
        <taxon>Sar</taxon>
        <taxon>Alveolata</taxon>
        <taxon>Perkinsozoa</taxon>
        <taxon>Perkinsea</taxon>
        <taxon>Perkinsida</taxon>
        <taxon>Perkinsidae</taxon>
        <taxon>Perkinsus</taxon>
    </lineage>
</organism>
<proteinExistence type="predicted"/>
<dbReference type="AlphaFoldDB" id="A0A7J6N048"/>
<dbReference type="OrthoDB" id="433074at2759"/>
<evidence type="ECO:0008006" key="6">
    <source>
        <dbReference type="Google" id="ProtNLM"/>
    </source>
</evidence>
<evidence type="ECO:0000313" key="4">
    <source>
        <dbReference type="EMBL" id="KAF4677259.1"/>
    </source>
</evidence>
<dbReference type="InterPro" id="IPR011990">
    <property type="entry name" value="TPR-like_helical_dom_sf"/>
</dbReference>